<evidence type="ECO:0000313" key="4">
    <source>
        <dbReference type="Proteomes" id="UP000277580"/>
    </source>
</evidence>
<dbReference type="InParanoid" id="A0A3N4KJU3"/>
<dbReference type="SUPFAM" id="SSF81301">
    <property type="entry name" value="Nucleotidyltransferase"/>
    <property type="match status" value="1"/>
</dbReference>
<dbReference type="EMBL" id="ML119150">
    <property type="protein sequence ID" value="RPB09629.1"/>
    <property type="molecule type" value="Genomic_DNA"/>
</dbReference>
<dbReference type="Gene3D" id="3.30.460.10">
    <property type="entry name" value="Beta Polymerase, domain 2"/>
    <property type="match status" value="1"/>
</dbReference>
<accession>A0A3N4KJU3</accession>
<dbReference type="AlphaFoldDB" id="A0A3N4KJU3"/>
<evidence type="ECO:0000313" key="3">
    <source>
        <dbReference type="EMBL" id="RPB09629.1"/>
    </source>
</evidence>
<dbReference type="GO" id="GO:0016779">
    <property type="term" value="F:nucleotidyltransferase activity"/>
    <property type="evidence" value="ECO:0007669"/>
    <property type="project" value="InterPro"/>
</dbReference>
<feature type="domain" description="Polymerase nucleotidyl transferase" evidence="2">
    <location>
        <begin position="35"/>
        <end position="82"/>
    </location>
</feature>
<dbReference type="Proteomes" id="UP000277580">
    <property type="component" value="Unassembled WGS sequence"/>
</dbReference>
<evidence type="ECO:0000256" key="1">
    <source>
        <dbReference type="SAM" id="MobiDB-lite"/>
    </source>
</evidence>
<dbReference type="InterPro" id="IPR002934">
    <property type="entry name" value="Polymerase_NTP_transf_dom"/>
</dbReference>
<name>A0A3N4KJU3_9PEZI</name>
<evidence type="ECO:0000259" key="2">
    <source>
        <dbReference type="Pfam" id="PF01909"/>
    </source>
</evidence>
<reference evidence="3 4" key="1">
    <citation type="journal article" date="2018" name="Nat. Ecol. Evol.">
        <title>Pezizomycetes genomes reveal the molecular basis of ectomycorrhizal truffle lifestyle.</title>
        <authorList>
            <person name="Murat C."/>
            <person name="Payen T."/>
            <person name="Noel B."/>
            <person name="Kuo A."/>
            <person name="Morin E."/>
            <person name="Chen J."/>
            <person name="Kohler A."/>
            <person name="Krizsan K."/>
            <person name="Balestrini R."/>
            <person name="Da Silva C."/>
            <person name="Montanini B."/>
            <person name="Hainaut M."/>
            <person name="Levati E."/>
            <person name="Barry K.W."/>
            <person name="Belfiori B."/>
            <person name="Cichocki N."/>
            <person name="Clum A."/>
            <person name="Dockter R.B."/>
            <person name="Fauchery L."/>
            <person name="Guy J."/>
            <person name="Iotti M."/>
            <person name="Le Tacon F."/>
            <person name="Lindquist E.A."/>
            <person name="Lipzen A."/>
            <person name="Malagnac F."/>
            <person name="Mello A."/>
            <person name="Molinier V."/>
            <person name="Miyauchi S."/>
            <person name="Poulain J."/>
            <person name="Riccioni C."/>
            <person name="Rubini A."/>
            <person name="Sitrit Y."/>
            <person name="Splivallo R."/>
            <person name="Traeger S."/>
            <person name="Wang M."/>
            <person name="Zifcakova L."/>
            <person name="Wipf D."/>
            <person name="Zambonelli A."/>
            <person name="Paolocci F."/>
            <person name="Nowrousian M."/>
            <person name="Ottonello S."/>
            <person name="Baldrian P."/>
            <person name="Spatafora J.W."/>
            <person name="Henrissat B."/>
            <person name="Nagy L.G."/>
            <person name="Aury J.M."/>
            <person name="Wincker P."/>
            <person name="Grigoriev I.V."/>
            <person name="Bonfante P."/>
            <person name="Martin F.M."/>
        </authorList>
    </citation>
    <scope>NUCLEOTIDE SEQUENCE [LARGE SCALE GENOMIC DNA]</scope>
    <source>
        <strain evidence="3 4">CCBAS932</strain>
    </source>
</reference>
<proteinExistence type="predicted"/>
<feature type="region of interest" description="Disordered" evidence="1">
    <location>
        <begin position="305"/>
        <end position="331"/>
    </location>
</feature>
<keyword evidence="4" id="KW-1185">Reference proteome</keyword>
<protein>
    <recommendedName>
        <fullName evidence="2">Polymerase nucleotidyl transferase domain-containing protein</fullName>
    </recommendedName>
</protein>
<organism evidence="3 4">
    <name type="scientific">Morchella conica CCBAS932</name>
    <dbReference type="NCBI Taxonomy" id="1392247"/>
    <lineage>
        <taxon>Eukaryota</taxon>
        <taxon>Fungi</taxon>
        <taxon>Dikarya</taxon>
        <taxon>Ascomycota</taxon>
        <taxon>Pezizomycotina</taxon>
        <taxon>Pezizomycetes</taxon>
        <taxon>Pezizales</taxon>
        <taxon>Morchellaceae</taxon>
        <taxon>Morchella</taxon>
    </lineage>
</organism>
<dbReference type="InterPro" id="IPR043519">
    <property type="entry name" value="NT_sf"/>
</dbReference>
<dbReference type="OrthoDB" id="5334570at2759"/>
<sequence>MIRSYYVGRSQNIADLREASKVALSLPDFRNILWIGVFGSFSRDQQGDRSDVDIIVLGRSDSEVELEESREEGEDAIDLDPWTLEDLLPRVWCRPVQIVRIEKQELHGLVSVDALLTARTIHGNDQCEEILKLRQDARSYLEQGWSVFKTAEAEIEILKSKVESIGGFEEFAKSPSLQQSVRDDLLHIIKGFDIKPVWHPIHEGFWTAVIQPANELQKIITTNQDGPDYWKGVWEILTASSPKSVQSILMRLKKFVFPTLTDIEERIKLSERLEHEAPTEPSAIPLAQAAEAADNENQISTIRQAEEISETRKESVEVPITTKQPRKESGLKRRWKKFKARLRL</sequence>
<feature type="compositionally biased region" description="Basic and acidic residues" evidence="1">
    <location>
        <begin position="305"/>
        <end position="316"/>
    </location>
</feature>
<dbReference type="Pfam" id="PF01909">
    <property type="entry name" value="NTP_transf_2"/>
    <property type="match status" value="1"/>
</dbReference>
<gene>
    <name evidence="3" type="ORF">P167DRAFT_567127</name>
</gene>